<evidence type="ECO:0000256" key="4">
    <source>
        <dbReference type="ARBA" id="ARBA00022729"/>
    </source>
</evidence>
<evidence type="ECO:0000256" key="3">
    <source>
        <dbReference type="ARBA" id="ARBA00022525"/>
    </source>
</evidence>
<dbReference type="FunFam" id="1.20.140.40:FF:000006">
    <property type="entry name" value="Pectinesterase inhibitor 3"/>
    <property type="match status" value="1"/>
</dbReference>
<evidence type="ECO:0000259" key="8">
    <source>
        <dbReference type="SMART" id="SM00856"/>
    </source>
</evidence>
<evidence type="ECO:0000313" key="10">
    <source>
        <dbReference type="Proteomes" id="UP001153555"/>
    </source>
</evidence>
<dbReference type="Pfam" id="PF04043">
    <property type="entry name" value="PMEI"/>
    <property type="match status" value="1"/>
</dbReference>
<dbReference type="GO" id="GO:0048046">
    <property type="term" value="C:apoplast"/>
    <property type="evidence" value="ECO:0007669"/>
    <property type="project" value="UniProtKB-SubCell"/>
</dbReference>
<dbReference type="SMART" id="SM00856">
    <property type="entry name" value="PMEI"/>
    <property type="match status" value="1"/>
</dbReference>
<evidence type="ECO:0000256" key="6">
    <source>
        <dbReference type="ARBA" id="ARBA00038471"/>
    </source>
</evidence>
<dbReference type="InterPro" id="IPR051955">
    <property type="entry name" value="PME_Inhibitor"/>
</dbReference>
<protein>
    <submittedName>
        <fullName evidence="9">Plant invertase/pectin methylesterase inhibitor superfamily protein</fullName>
    </submittedName>
</protein>
<keyword evidence="10" id="KW-1185">Reference proteome</keyword>
<dbReference type="GO" id="GO:0004857">
    <property type="term" value="F:enzyme inhibitor activity"/>
    <property type="evidence" value="ECO:0007669"/>
    <property type="project" value="InterPro"/>
</dbReference>
<organism evidence="9 10">
    <name type="scientific">Striga hermonthica</name>
    <name type="common">Purple witchweed</name>
    <name type="synonym">Buchnera hermonthica</name>
    <dbReference type="NCBI Taxonomy" id="68872"/>
    <lineage>
        <taxon>Eukaryota</taxon>
        <taxon>Viridiplantae</taxon>
        <taxon>Streptophyta</taxon>
        <taxon>Embryophyta</taxon>
        <taxon>Tracheophyta</taxon>
        <taxon>Spermatophyta</taxon>
        <taxon>Magnoliopsida</taxon>
        <taxon>eudicotyledons</taxon>
        <taxon>Gunneridae</taxon>
        <taxon>Pentapetalae</taxon>
        <taxon>asterids</taxon>
        <taxon>lamiids</taxon>
        <taxon>Lamiales</taxon>
        <taxon>Orobanchaceae</taxon>
        <taxon>Buchnereae</taxon>
        <taxon>Striga</taxon>
    </lineage>
</organism>
<evidence type="ECO:0000256" key="2">
    <source>
        <dbReference type="ARBA" id="ARBA00022523"/>
    </source>
</evidence>
<comment type="subcellular location">
    <subcellularLocation>
        <location evidence="1">Secreted</location>
        <location evidence="1">Extracellular space</location>
        <location evidence="1">Apoplast</location>
    </subcellularLocation>
</comment>
<sequence>MSLIFLSFLYALSLSTTAAMPTDFINASCHATLYSTLCYKSLKPYAWKIQKSPRLIAMMALSISVKTARETESYLAKLAKSDRLSSRESGAVKDCLKEMGNTVSQLNDSVTELKKLDKGDFSWHMSNLKTWVSAALTDESTCTDGFSDGAQNGEIKSKIQAKMGIVVQLTSNALALCNKLG</sequence>
<feature type="signal peptide" evidence="7">
    <location>
        <begin position="1"/>
        <end position="19"/>
    </location>
</feature>
<keyword evidence="5" id="KW-1015">Disulfide bond</keyword>
<dbReference type="CDD" id="cd15798">
    <property type="entry name" value="PMEI-like_3"/>
    <property type="match status" value="1"/>
</dbReference>
<reference evidence="9" key="1">
    <citation type="submission" date="2019-12" db="EMBL/GenBank/DDBJ databases">
        <authorList>
            <person name="Scholes J."/>
        </authorList>
    </citation>
    <scope>NUCLEOTIDE SEQUENCE</scope>
</reference>
<feature type="chain" id="PRO_5040312361" evidence="7">
    <location>
        <begin position="20"/>
        <end position="181"/>
    </location>
</feature>
<dbReference type="SUPFAM" id="SSF101148">
    <property type="entry name" value="Plant invertase/pectin methylesterase inhibitor"/>
    <property type="match status" value="1"/>
</dbReference>
<dbReference type="EMBL" id="CACSLK010029344">
    <property type="protein sequence ID" value="CAA0835560.1"/>
    <property type="molecule type" value="Genomic_DNA"/>
</dbReference>
<dbReference type="PANTHER" id="PTHR31080">
    <property type="entry name" value="PECTINESTERASE INHIBITOR-LIKE"/>
    <property type="match status" value="1"/>
</dbReference>
<dbReference type="NCBIfam" id="TIGR01614">
    <property type="entry name" value="PME_inhib"/>
    <property type="match status" value="1"/>
</dbReference>
<dbReference type="OrthoDB" id="1430376at2759"/>
<dbReference type="InterPro" id="IPR006501">
    <property type="entry name" value="Pectinesterase_inhib_dom"/>
</dbReference>
<dbReference type="Gene3D" id="1.20.140.40">
    <property type="entry name" value="Invertase/pectin methylesterase inhibitor family protein"/>
    <property type="match status" value="1"/>
</dbReference>
<proteinExistence type="inferred from homology"/>
<keyword evidence="2" id="KW-0052">Apoplast</keyword>
<keyword evidence="3" id="KW-0964">Secreted</keyword>
<evidence type="ECO:0000256" key="7">
    <source>
        <dbReference type="SAM" id="SignalP"/>
    </source>
</evidence>
<comment type="similarity">
    <text evidence="6">Belongs to the PMEI family.</text>
</comment>
<dbReference type="Proteomes" id="UP001153555">
    <property type="component" value="Unassembled WGS sequence"/>
</dbReference>
<evidence type="ECO:0000256" key="1">
    <source>
        <dbReference type="ARBA" id="ARBA00004271"/>
    </source>
</evidence>
<keyword evidence="4 7" id="KW-0732">Signal</keyword>
<evidence type="ECO:0000256" key="5">
    <source>
        <dbReference type="ARBA" id="ARBA00023157"/>
    </source>
</evidence>
<gene>
    <name evidence="9" type="ORF">SHERM_02928</name>
</gene>
<name>A0A9N7NRW7_STRHE</name>
<evidence type="ECO:0000313" key="9">
    <source>
        <dbReference type="EMBL" id="CAA0835560.1"/>
    </source>
</evidence>
<dbReference type="PANTHER" id="PTHR31080:SF296">
    <property type="entry name" value="OS05G0360900 PROTEIN"/>
    <property type="match status" value="1"/>
</dbReference>
<accession>A0A9N7NRW7</accession>
<comment type="caution">
    <text evidence="9">The sequence shown here is derived from an EMBL/GenBank/DDBJ whole genome shotgun (WGS) entry which is preliminary data.</text>
</comment>
<dbReference type="InterPro" id="IPR035513">
    <property type="entry name" value="Invertase/methylesterase_inhib"/>
</dbReference>
<feature type="domain" description="Pectinesterase inhibitor" evidence="8">
    <location>
        <begin position="20"/>
        <end position="176"/>
    </location>
</feature>
<dbReference type="AlphaFoldDB" id="A0A9N7NRW7"/>